<accession>A0A1M6S864</accession>
<dbReference type="AlphaFoldDB" id="A0A1M6S864"/>
<proteinExistence type="predicted"/>
<dbReference type="EMBL" id="FRBD01000003">
    <property type="protein sequence ID" value="SHK40851.1"/>
    <property type="molecule type" value="Genomic_DNA"/>
</dbReference>
<organism evidence="1 2">
    <name type="scientific">Xylanibacter ruminicola</name>
    <name type="common">Prevotella ruminicola</name>
    <dbReference type="NCBI Taxonomy" id="839"/>
    <lineage>
        <taxon>Bacteria</taxon>
        <taxon>Pseudomonadati</taxon>
        <taxon>Bacteroidota</taxon>
        <taxon>Bacteroidia</taxon>
        <taxon>Bacteroidales</taxon>
        <taxon>Prevotellaceae</taxon>
        <taxon>Xylanibacter</taxon>
    </lineage>
</organism>
<dbReference type="OrthoDB" id="1022712at2"/>
<name>A0A1M6S864_XYLRU</name>
<protein>
    <submittedName>
        <fullName evidence="1">Toprim-like</fullName>
    </submittedName>
</protein>
<dbReference type="Proteomes" id="UP000184130">
    <property type="component" value="Unassembled WGS sequence"/>
</dbReference>
<gene>
    <name evidence="1" type="ORF">SAMN05216463_10333</name>
</gene>
<sequence>MKIDYREARKEVSIVEVLLDLGYKYDKSKGGVSPNFVLRDEHGKEIDRVIVKNPKNLENQGYWRRDGGKGDLIDFIRENLAAFPVTGRNDVDTLNRVLARYMGKEEKESFNLDDYLDKAGIHEAKEFDASRYDRLDTAERIDHVMTFFEQRGLSREAAMVFAPFIELVRKKADEDSTSPKAIYNLGFPYHIPGSAEIVGYEIRGYKGFKGKAEGTNSTSGLWMTEPESTHGKEAAPLPHQIQRVFFFESAFDAMAFWQLNHDRIDFTGCILASTGGSFSDQQITETMNFFHKAQAIDCFDNDLQGRLYGCRMVCLLEYKAKNLEFSINGEMVHFQLGDKQFDIASDLVDVETFRAMTGIYGNRVLQEKSPEPSKDWNEALKMGII</sequence>
<dbReference type="Pfam" id="PF13155">
    <property type="entry name" value="Toprim_2"/>
    <property type="match status" value="1"/>
</dbReference>
<dbReference type="Gene3D" id="3.40.1360.10">
    <property type="match status" value="1"/>
</dbReference>
<dbReference type="RefSeq" id="WP_081373048.1">
    <property type="nucleotide sequence ID" value="NZ_FRBD01000003.1"/>
</dbReference>
<evidence type="ECO:0000313" key="2">
    <source>
        <dbReference type="Proteomes" id="UP000184130"/>
    </source>
</evidence>
<reference evidence="1 2" key="1">
    <citation type="submission" date="2016-11" db="EMBL/GenBank/DDBJ databases">
        <authorList>
            <person name="Jaros S."/>
            <person name="Januszkiewicz K."/>
            <person name="Wedrychowicz H."/>
        </authorList>
    </citation>
    <scope>NUCLEOTIDE SEQUENCE [LARGE SCALE GENOMIC DNA]</scope>
    <source>
        <strain evidence="1 2">KHT3</strain>
    </source>
</reference>
<evidence type="ECO:0000313" key="1">
    <source>
        <dbReference type="EMBL" id="SHK40851.1"/>
    </source>
</evidence>